<evidence type="ECO:0000313" key="2">
    <source>
        <dbReference type="Proteomes" id="UP001054889"/>
    </source>
</evidence>
<keyword evidence="2" id="KW-1185">Reference proteome</keyword>
<dbReference type="AlphaFoldDB" id="A0AAV5C3Q3"/>
<proteinExistence type="predicted"/>
<name>A0AAV5C3Q3_ELECO</name>
<evidence type="ECO:0000313" key="1">
    <source>
        <dbReference type="EMBL" id="GJM92822.1"/>
    </source>
</evidence>
<sequence>MALALASPMASLSLHSGRISAAAIGGLARPCRAVPSGASASPFLRSSFVSSSSTSSSSASPASLSAAVSASLAFTSSSSFGGENRFYGLFLLS</sequence>
<reference evidence="1" key="2">
    <citation type="submission" date="2021-12" db="EMBL/GenBank/DDBJ databases">
        <title>Resequencing data analysis of finger millet.</title>
        <authorList>
            <person name="Hatakeyama M."/>
            <person name="Aluri S."/>
            <person name="Balachadran M.T."/>
            <person name="Sivarajan S.R."/>
            <person name="Poveda L."/>
            <person name="Shimizu-Inatsugi R."/>
            <person name="Schlapbach R."/>
            <person name="Sreeman S.M."/>
            <person name="Shimizu K.K."/>
        </authorList>
    </citation>
    <scope>NUCLEOTIDE SEQUENCE</scope>
</reference>
<gene>
    <name evidence="1" type="primary">ga09326</name>
    <name evidence="1" type="ORF">PR202_ga09326</name>
</gene>
<accession>A0AAV5C3Q3</accession>
<dbReference type="EMBL" id="BQKI01000004">
    <property type="protein sequence ID" value="GJM92822.1"/>
    <property type="molecule type" value="Genomic_DNA"/>
</dbReference>
<dbReference type="Proteomes" id="UP001054889">
    <property type="component" value="Unassembled WGS sequence"/>
</dbReference>
<comment type="caution">
    <text evidence="1">The sequence shown here is derived from an EMBL/GenBank/DDBJ whole genome shotgun (WGS) entry which is preliminary data.</text>
</comment>
<protein>
    <submittedName>
        <fullName evidence="1">Uncharacterized protein</fullName>
    </submittedName>
</protein>
<organism evidence="1 2">
    <name type="scientific">Eleusine coracana subsp. coracana</name>
    <dbReference type="NCBI Taxonomy" id="191504"/>
    <lineage>
        <taxon>Eukaryota</taxon>
        <taxon>Viridiplantae</taxon>
        <taxon>Streptophyta</taxon>
        <taxon>Embryophyta</taxon>
        <taxon>Tracheophyta</taxon>
        <taxon>Spermatophyta</taxon>
        <taxon>Magnoliopsida</taxon>
        <taxon>Liliopsida</taxon>
        <taxon>Poales</taxon>
        <taxon>Poaceae</taxon>
        <taxon>PACMAD clade</taxon>
        <taxon>Chloridoideae</taxon>
        <taxon>Cynodonteae</taxon>
        <taxon>Eleusininae</taxon>
        <taxon>Eleusine</taxon>
    </lineage>
</organism>
<reference evidence="1" key="1">
    <citation type="journal article" date="2018" name="DNA Res.">
        <title>Multiple hybrid de novo genome assembly of finger millet, an orphan allotetraploid crop.</title>
        <authorList>
            <person name="Hatakeyama M."/>
            <person name="Aluri S."/>
            <person name="Balachadran M.T."/>
            <person name="Sivarajan S.R."/>
            <person name="Patrignani A."/>
            <person name="Gruter S."/>
            <person name="Poveda L."/>
            <person name="Shimizu-Inatsugi R."/>
            <person name="Baeten J."/>
            <person name="Francoijs K.J."/>
            <person name="Nataraja K.N."/>
            <person name="Reddy Y.A.N."/>
            <person name="Phadnis S."/>
            <person name="Ravikumar R.L."/>
            <person name="Schlapbach R."/>
            <person name="Sreeman S.M."/>
            <person name="Shimizu K.K."/>
        </authorList>
    </citation>
    <scope>NUCLEOTIDE SEQUENCE</scope>
</reference>